<accession>A0A6J3LW37</accession>
<evidence type="ECO:0000256" key="1">
    <source>
        <dbReference type="SAM" id="MobiDB-lite"/>
    </source>
</evidence>
<dbReference type="PANTHER" id="PTHR42085:SF1">
    <property type="entry name" value="F-BOX DOMAIN-CONTAINING PROTEIN"/>
    <property type="match status" value="1"/>
</dbReference>
<sequence>MDSFLTGLRESVLSTRSMSYASNAESVTSHDDQRYPQHHLPPPSRHGSVPTLRAPRSRSRRSSLSDYSDDQDLEMSGAQGEGPHGLSQIQELPDSVADSLLFELPREVRDLIYTYCLSSGEGHPIDWPTAQNTAGLQPQLLRTCKIVHDEAAPVLYSSNTLSFLQSSDANMFARAMASPVYARCVTSIRLLIKSSDTRYWMPYLTSKNAERSLAADFPKLKNILIRFKSAKWQHNHPPETHISELPHSDLRWTEVIVGLRGVYIPAPSDFVTDEEFHEHIRRRPNDFLELGDELALRKHAMGLYKLAELRMAGALPGPNIRAICTFRVGSTQFGALVGPYRGVPSVAEKLSRRVIQRDNEPFVGFRKEDFEGRAEILTRQTDPEWVSSGLALFARTGHANLEGISVALEVYTLDSRKENMGV</sequence>
<evidence type="ECO:0008006" key="4">
    <source>
        <dbReference type="Google" id="ProtNLM"/>
    </source>
</evidence>
<dbReference type="OrthoDB" id="62952at2759"/>
<dbReference type="AlphaFoldDB" id="A0A6J3LW37"/>
<dbReference type="GeneID" id="54366584"/>
<feature type="region of interest" description="Disordered" evidence="1">
    <location>
        <begin position="23"/>
        <end position="88"/>
    </location>
</feature>
<evidence type="ECO:0000313" key="2">
    <source>
        <dbReference type="Proteomes" id="UP000504637"/>
    </source>
</evidence>
<evidence type="ECO:0000313" key="3">
    <source>
        <dbReference type="RefSeq" id="XP_033457021.1"/>
    </source>
</evidence>
<organism evidence="3">
    <name type="scientific">Dissoconium aciculare CBS 342.82</name>
    <dbReference type="NCBI Taxonomy" id="1314786"/>
    <lineage>
        <taxon>Eukaryota</taxon>
        <taxon>Fungi</taxon>
        <taxon>Dikarya</taxon>
        <taxon>Ascomycota</taxon>
        <taxon>Pezizomycotina</taxon>
        <taxon>Dothideomycetes</taxon>
        <taxon>Dothideomycetidae</taxon>
        <taxon>Mycosphaerellales</taxon>
        <taxon>Dissoconiaceae</taxon>
        <taxon>Dissoconium</taxon>
    </lineage>
</organism>
<dbReference type="InterPro" id="IPR038883">
    <property type="entry name" value="AN11006-like"/>
</dbReference>
<reference evidence="3" key="3">
    <citation type="submission" date="2025-08" db="UniProtKB">
        <authorList>
            <consortium name="RefSeq"/>
        </authorList>
    </citation>
    <scope>IDENTIFICATION</scope>
    <source>
        <strain evidence="3">CBS 342.82</strain>
    </source>
</reference>
<gene>
    <name evidence="3" type="ORF">K489DRAFT_63439</name>
</gene>
<reference evidence="3" key="1">
    <citation type="submission" date="2020-01" db="EMBL/GenBank/DDBJ databases">
        <authorList>
            <consortium name="DOE Joint Genome Institute"/>
            <person name="Haridas S."/>
            <person name="Albert R."/>
            <person name="Binder M."/>
            <person name="Bloem J."/>
            <person name="Labutti K."/>
            <person name="Salamov A."/>
            <person name="Andreopoulos B."/>
            <person name="Baker S.E."/>
            <person name="Barry K."/>
            <person name="Bills G."/>
            <person name="Bluhm B.H."/>
            <person name="Cannon C."/>
            <person name="Castanera R."/>
            <person name="Culley D.E."/>
            <person name="Daum C."/>
            <person name="Ezra D."/>
            <person name="Gonzalez J.B."/>
            <person name="Henrissat B."/>
            <person name="Kuo A."/>
            <person name="Liang C."/>
            <person name="Lipzen A."/>
            <person name="Lutzoni F."/>
            <person name="Magnuson J."/>
            <person name="Mondo S."/>
            <person name="Nolan M."/>
            <person name="Ohm R."/>
            <person name="Pangilinan J."/>
            <person name="Park H.-J."/>
            <person name="Ramirez L."/>
            <person name="Alfaro M."/>
            <person name="Sun H."/>
            <person name="Tritt A."/>
            <person name="Yoshinaga Y."/>
            <person name="Zwiers L.-H."/>
            <person name="Turgeon B.G."/>
            <person name="Goodwin S.B."/>
            <person name="Spatafora J.W."/>
            <person name="Crous P.W."/>
            <person name="Grigoriev I.V."/>
        </authorList>
    </citation>
    <scope>NUCLEOTIDE SEQUENCE</scope>
    <source>
        <strain evidence="3">CBS 342.82</strain>
    </source>
</reference>
<protein>
    <recommendedName>
        <fullName evidence="4">F-box domain-containing protein</fullName>
    </recommendedName>
</protein>
<reference evidence="3" key="2">
    <citation type="submission" date="2020-04" db="EMBL/GenBank/DDBJ databases">
        <authorList>
            <consortium name="NCBI Genome Project"/>
        </authorList>
    </citation>
    <scope>NUCLEOTIDE SEQUENCE</scope>
    <source>
        <strain evidence="3">CBS 342.82</strain>
    </source>
</reference>
<dbReference type="Proteomes" id="UP000504637">
    <property type="component" value="Unplaced"/>
</dbReference>
<dbReference type="RefSeq" id="XP_033457021.1">
    <property type="nucleotide sequence ID" value="XM_033608784.1"/>
</dbReference>
<proteinExistence type="predicted"/>
<keyword evidence="2" id="KW-1185">Reference proteome</keyword>
<name>A0A6J3LW37_9PEZI</name>
<dbReference type="PANTHER" id="PTHR42085">
    <property type="entry name" value="F-BOX DOMAIN-CONTAINING PROTEIN"/>
    <property type="match status" value="1"/>
</dbReference>